<evidence type="ECO:0000256" key="1">
    <source>
        <dbReference type="SAM" id="Phobius"/>
    </source>
</evidence>
<feature type="transmembrane region" description="Helical" evidence="1">
    <location>
        <begin position="6"/>
        <end position="27"/>
    </location>
</feature>
<dbReference type="Gene3D" id="3.50.50.60">
    <property type="entry name" value="FAD/NAD(P)-binding domain"/>
    <property type="match status" value="1"/>
</dbReference>
<gene>
    <name evidence="2" type="ORF">PAN31108_02420</name>
</gene>
<keyword evidence="1" id="KW-1133">Transmembrane helix</keyword>
<keyword evidence="1" id="KW-0812">Transmembrane</keyword>
<dbReference type="SUPFAM" id="SSF51905">
    <property type="entry name" value="FAD/NAD(P)-binding domain"/>
    <property type="match status" value="1"/>
</dbReference>
<dbReference type="InterPro" id="IPR036188">
    <property type="entry name" value="FAD/NAD-bd_sf"/>
</dbReference>
<keyword evidence="3" id="KW-1185">Reference proteome</keyword>
<organism evidence="2 3">
    <name type="scientific">Pandoraea anhela</name>
    <dbReference type="NCBI Taxonomy" id="2508295"/>
    <lineage>
        <taxon>Bacteria</taxon>
        <taxon>Pseudomonadati</taxon>
        <taxon>Pseudomonadota</taxon>
        <taxon>Betaproteobacteria</taxon>
        <taxon>Burkholderiales</taxon>
        <taxon>Burkholderiaceae</taxon>
        <taxon>Pandoraea</taxon>
    </lineage>
</organism>
<accession>A0A5E4V5T0</accession>
<proteinExistence type="predicted"/>
<dbReference type="Proteomes" id="UP000406256">
    <property type="component" value="Unassembled WGS sequence"/>
</dbReference>
<evidence type="ECO:0000313" key="2">
    <source>
        <dbReference type="EMBL" id="VVE06904.1"/>
    </source>
</evidence>
<name>A0A5E4V5T0_9BURK</name>
<sequence>MQPPLIGINGAGIGGLAAAIGLLRAGFRVRVYE</sequence>
<dbReference type="Pfam" id="PF13450">
    <property type="entry name" value="NAD_binding_8"/>
    <property type="match status" value="1"/>
</dbReference>
<dbReference type="EMBL" id="CABPSB010000007">
    <property type="protein sequence ID" value="VVE06904.1"/>
    <property type="molecule type" value="Genomic_DNA"/>
</dbReference>
<dbReference type="AlphaFoldDB" id="A0A5E4V5T0"/>
<keyword evidence="1" id="KW-0472">Membrane</keyword>
<reference evidence="2 3" key="1">
    <citation type="submission" date="2019-08" db="EMBL/GenBank/DDBJ databases">
        <authorList>
            <person name="Peeters C."/>
        </authorList>
    </citation>
    <scope>NUCLEOTIDE SEQUENCE [LARGE SCALE GENOMIC DNA]</scope>
    <source>
        <strain evidence="2 3">LMG 31108</strain>
    </source>
</reference>
<protein>
    <submittedName>
        <fullName evidence="2">Uncharacterized protein</fullName>
    </submittedName>
</protein>
<evidence type="ECO:0000313" key="3">
    <source>
        <dbReference type="Proteomes" id="UP000406256"/>
    </source>
</evidence>